<name>A0ACB8TNF6_9APHY</name>
<evidence type="ECO:0000313" key="1">
    <source>
        <dbReference type="EMBL" id="KAI0083513.1"/>
    </source>
</evidence>
<protein>
    <submittedName>
        <fullName evidence="1">Uncharacterized protein</fullName>
    </submittedName>
</protein>
<proteinExistence type="predicted"/>
<accession>A0ACB8TNF6</accession>
<dbReference type="EMBL" id="MU274962">
    <property type="protein sequence ID" value="KAI0083513.1"/>
    <property type="molecule type" value="Genomic_DNA"/>
</dbReference>
<keyword evidence="2" id="KW-1185">Reference proteome</keyword>
<gene>
    <name evidence="1" type="ORF">BDY19DRAFT_977910</name>
</gene>
<comment type="caution">
    <text evidence="1">The sequence shown here is derived from an EMBL/GenBank/DDBJ whole genome shotgun (WGS) entry which is preliminary data.</text>
</comment>
<reference evidence="1" key="1">
    <citation type="journal article" date="2021" name="Environ. Microbiol.">
        <title>Gene family expansions and transcriptome signatures uncover fungal adaptations to wood decay.</title>
        <authorList>
            <person name="Hage H."/>
            <person name="Miyauchi S."/>
            <person name="Viragh M."/>
            <person name="Drula E."/>
            <person name="Min B."/>
            <person name="Chaduli D."/>
            <person name="Navarro D."/>
            <person name="Favel A."/>
            <person name="Norest M."/>
            <person name="Lesage-Meessen L."/>
            <person name="Balint B."/>
            <person name="Merenyi Z."/>
            <person name="de Eugenio L."/>
            <person name="Morin E."/>
            <person name="Martinez A.T."/>
            <person name="Baldrian P."/>
            <person name="Stursova M."/>
            <person name="Martinez M.J."/>
            <person name="Novotny C."/>
            <person name="Magnuson J.K."/>
            <person name="Spatafora J.W."/>
            <person name="Maurice S."/>
            <person name="Pangilinan J."/>
            <person name="Andreopoulos W."/>
            <person name="LaButti K."/>
            <person name="Hundley H."/>
            <person name="Na H."/>
            <person name="Kuo A."/>
            <person name="Barry K."/>
            <person name="Lipzen A."/>
            <person name="Henrissat B."/>
            <person name="Riley R."/>
            <person name="Ahrendt S."/>
            <person name="Nagy L.G."/>
            <person name="Grigoriev I.V."/>
            <person name="Martin F."/>
            <person name="Rosso M.N."/>
        </authorList>
    </citation>
    <scope>NUCLEOTIDE SEQUENCE</scope>
    <source>
        <strain evidence="1">CBS 384.51</strain>
    </source>
</reference>
<dbReference type="Proteomes" id="UP001055072">
    <property type="component" value="Unassembled WGS sequence"/>
</dbReference>
<evidence type="ECO:0000313" key="2">
    <source>
        <dbReference type="Proteomes" id="UP001055072"/>
    </source>
</evidence>
<sequence>MFLLATVFLPHPCVTRLLCVTVQYKPGYAFVGENHRPTDDHVFGVRFESATFKRSSAARYICKRYAYLQENNDGRPSASDSNRNRTQNISCSGSTLSELRRASLVRITESGL</sequence>
<organism evidence="1 2">
    <name type="scientific">Irpex rosettiformis</name>
    <dbReference type="NCBI Taxonomy" id="378272"/>
    <lineage>
        <taxon>Eukaryota</taxon>
        <taxon>Fungi</taxon>
        <taxon>Dikarya</taxon>
        <taxon>Basidiomycota</taxon>
        <taxon>Agaricomycotina</taxon>
        <taxon>Agaricomycetes</taxon>
        <taxon>Polyporales</taxon>
        <taxon>Irpicaceae</taxon>
        <taxon>Irpex</taxon>
    </lineage>
</organism>